<evidence type="ECO:0000313" key="2">
    <source>
        <dbReference type="Proteomes" id="UP000032142"/>
    </source>
</evidence>
<reference evidence="2" key="1">
    <citation type="submission" date="2014-09" db="EMBL/GenBank/DDBJ databases">
        <authorList>
            <person name="Mudge J."/>
            <person name="Ramaraj T."/>
            <person name="Lindquist I.E."/>
            <person name="Bharti A.K."/>
            <person name="Sundararajan A."/>
            <person name="Cameron C.T."/>
            <person name="Woodward J.E."/>
            <person name="May G.D."/>
            <person name="Brubaker C."/>
            <person name="Broadhvest J."/>
            <person name="Wilkins T.A."/>
        </authorList>
    </citation>
    <scope>NUCLEOTIDE SEQUENCE</scope>
    <source>
        <strain evidence="2">cv. AKA8401</strain>
    </source>
</reference>
<evidence type="ECO:0000313" key="1">
    <source>
        <dbReference type="EMBL" id="KHG16871.1"/>
    </source>
</evidence>
<dbReference type="EMBL" id="KN407116">
    <property type="protein sequence ID" value="KHG16871.1"/>
    <property type="molecule type" value="Genomic_DNA"/>
</dbReference>
<organism evidence="1 2">
    <name type="scientific">Gossypium arboreum</name>
    <name type="common">Tree cotton</name>
    <name type="synonym">Gossypium nanking</name>
    <dbReference type="NCBI Taxonomy" id="29729"/>
    <lineage>
        <taxon>Eukaryota</taxon>
        <taxon>Viridiplantae</taxon>
        <taxon>Streptophyta</taxon>
        <taxon>Embryophyta</taxon>
        <taxon>Tracheophyta</taxon>
        <taxon>Spermatophyta</taxon>
        <taxon>Magnoliopsida</taxon>
        <taxon>eudicotyledons</taxon>
        <taxon>Gunneridae</taxon>
        <taxon>Pentapetalae</taxon>
        <taxon>rosids</taxon>
        <taxon>malvids</taxon>
        <taxon>Malvales</taxon>
        <taxon>Malvaceae</taxon>
        <taxon>Malvoideae</taxon>
        <taxon>Gossypium</taxon>
    </lineage>
</organism>
<protein>
    <submittedName>
        <fullName evidence="1">Uncharacterized protein</fullName>
    </submittedName>
</protein>
<sequence length="12" mass="1480">MKGKFDRSLKRN</sequence>
<gene>
    <name evidence="1" type="ORF">F383_08214</name>
</gene>
<dbReference type="Proteomes" id="UP000032142">
    <property type="component" value="Unassembled WGS sequence"/>
</dbReference>
<keyword evidence="2" id="KW-1185">Reference proteome</keyword>
<name>A0A0B0P0M2_GOSAR</name>
<proteinExistence type="predicted"/>
<accession>A0A0B0P0M2</accession>